<gene>
    <name evidence="1" type="ORF">PAC_00971</name>
</gene>
<protein>
    <submittedName>
        <fullName evidence="1">Uncharacterized protein</fullName>
    </submittedName>
</protein>
<dbReference type="EMBL" id="FJOG01000001">
    <property type="protein sequence ID" value="CZR51096.1"/>
    <property type="molecule type" value="Genomic_DNA"/>
</dbReference>
<sequence length="166" mass="18739">MADAMSDKNTVLALPILPALEPELGNEMVKIIGLKAQRVHYPQETVMRIEGQQGVMYLPEDEPSAFSPYVDISSVRIGNTETHVHDLSDLYILADKLCLPKLKDKAIDAIQYMACRFNLLEELCILALIKRVWANACPSKNREDRGLRAFLIYCTVQHEPKTIILT</sequence>
<dbReference type="AlphaFoldDB" id="A0A1L7WE97"/>
<dbReference type="OrthoDB" id="6359816at2759"/>
<organism evidence="1 2">
    <name type="scientific">Phialocephala subalpina</name>
    <dbReference type="NCBI Taxonomy" id="576137"/>
    <lineage>
        <taxon>Eukaryota</taxon>
        <taxon>Fungi</taxon>
        <taxon>Dikarya</taxon>
        <taxon>Ascomycota</taxon>
        <taxon>Pezizomycotina</taxon>
        <taxon>Leotiomycetes</taxon>
        <taxon>Helotiales</taxon>
        <taxon>Mollisiaceae</taxon>
        <taxon>Phialocephala</taxon>
        <taxon>Phialocephala fortinii species complex</taxon>
    </lineage>
</organism>
<keyword evidence="2" id="KW-1185">Reference proteome</keyword>
<proteinExistence type="predicted"/>
<dbReference type="Proteomes" id="UP000184330">
    <property type="component" value="Unassembled WGS sequence"/>
</dbReference>
<evidence type="ECO:0000313" key="2">
    <source>
        <dbReference type="Proteomes" id="UP000184330"/>
    </source>
</evidence>
<evidence type="ECO:0000313" key="1">
    <source>
        <dbReference type="EMBL" id="CZR51096.1"/>
    </source>
</evidence>
<accession>A0A1L7WE97</accession>
<name>A0A1L7WE97_9HELO</name>
<reference evidence="1 2" key="1">
    <citation type="submission" date="2016-03" db="EMBL/GenBank/DDBJ databases">
        <authorList>
            <person name="Ploux O."/>
        </authorList>
    </citation>
    <scope>NUCLEOTIDE SEQUENCE [LARGE SCALE GENOMIC DNA]</scope>
    <source>
        <strain evidence="1 2">UAMH 11012</strain>
    </source>
</reference>